<sequence length="190" mass="20993">MANAAIKLESFSPARQCPAAVTYSQDELDRAWADGRAEGRAQRESEEIEQLRSALDLLARALSDDDERRIKLRNEAVAALFPLIPEIVDALAPSVASQRLERALTGELERLARATPPVRAHISCSEKLREMVENCIGQSGMTGIEAEVTDCDRISLSLSGGSIEFSQQKIARQIRELIDEIKEDMAAWTN</sequence>
<evidence type="ECO:0000313" key="2">
    <source>
        <dbReference type="EMBL" id="WCR04407.1"/>
    </source>
</evidence>
<dbReference type="RefSeq" id="WP_076527210.1">
    <property type="nucleotide sequence ID" value="NZ_CP067140.1"/>
</dbReference>
<evidence type="ECO:0000313" key="1">
    <source>
        <dbReference type="EMBL" id="SIT01787.1"/>
    </source>
</evidence>
<dbReference type="AlphaFoldDB" id="A0AA45W6J9"/>
<dbReference type="EMBL" id="FTOU01000012">
    <property type="protein sequence ID" value="SIT01787.1"/>
    <property type="molecule type" value="Genomic_DNA"/>
</dbReference>
<organism evidence="1 3">
    <name type="scientific">Paracoccus saliphilus</name>
    <dbReference type="NCBI Taxonomy" id="405559"/>
    <lineage>
        <taxon>Bacteria</taxon>
        <taxon>Pseudomonadati</taxon>
        <taxon>Pseudomonadota</taxon>
        <taxon>Alphaproteobacteria</taxon>
        <taxon>Rhodobacterales</taxon>
        <taxon>Paracoccaceae</taxon>
        <taxon>Paracoccus</taxon>
    </lineage>
</organism>
<dbReference type="Proteomes" id="UP001215549">
    <property type="component" value="Chromosome"/>
</dbReference>
<keyword evidence="4" id="KW-1185">Reference proteome</keyword>
<evidence type="ECO:0000313" key="4">
    <source>
        <dbReference type="Proteomes" id="UP001215549"/>
    </source>
</evidence>
<accession>A0AA45W6J9</accession>
<evidence type="ECO:0000313" key="3">
    <source>
        <dbReference type="Proteomes" id="UP000186216"/>
    </source>
</evidence>
<protein>
    <recommendedName>
        <fullName evidence="5">Flagellar assembly protein FliH</fullName>
    </recommendedName>
</protein>
<dbReference type="Proteomes" id="UP000186216">
    <property type="component" value="Unassembled WGS sequence"/>
</dbReference>
<reference evidence="2 4" key="2">
    <citation type="submission" date="2021-01" db="EMBL/GenBank/DDBJ databases">
        <title>Biogeographic distribution of Paracoccus.</title>
        <authorList>
            <person name="Hollensteiner J."/>
            <person name="Leineberger J."/>
            <person name="Brinkhoff T."/>
            <person name="Daniel R."/>
        </authorList>
    </citation>
    <scope>NUCLEOTIDE SEQUENCE [LARGE SCALE GENOMIC DNA]</scope>
    <source>
        <strain evidence="2 4">DSM 18447</strain>
    </source>
</reference>
<gene>
    <name evidence="2" type="ORF">JHX88_06670</name>
    <name evidence="1" type="ORF">SAMN05421772_112113</name>
</gene>
<reference evidence="1 3" key="1">
    <citation type="submission" date="2017-01" db="EMBL/GenBank/DDBJ databases">
        <authorList>
            <person name="Varghese N."/>
            <person name="Submissions S."/>
        </authorList>
    </citation>
    <scope>NUCLEOTIDE SEQUENCE [LARGE SCALE GENOMIC DNA]</scope>
    <source>
        <strain evidence="1 3">DSM 18447</strain>
    </source>
</reference>
<name>A0AA45W6J9_9RHOB</name>
<proteinExistence type="predicted"/>
<evidence type="ECO:0008006" key="5">
    <source>
        <dbReference type="Google" id="ProtNLM"/>
    </source>
</evidence>
<dbReference type="EMBL" id="CP067140">
    <property type="protein sequence ID" value="WCR04407.1"/>
    <property type="molecule type" value="Genomic_DNA"/>
</dbReference>